<reference evidence="1" key="1">
    <citation type="submission" date="2020-05" db="EMBL/GenBank/DDBJ databases">
        <authorList>
            <person name="Chiriac C."/>
            <person name="Salcher M."/>
            <person name="Ghai R."/>
            <person name="Kavagutti S V."/>
        </authorList>
    </citation>
    <scope>NUCLEOTIDE SEQUENCE</scope>
</reference>
<dbReference type="EMBL" id="CAEZUS010000048">
    <property type="protein sequence ID" value="CAB4606524.1"/>
    <property type="molecule type" value="Genomic_DNA"/>
</dbReference>
<organism evidence="1">
    <name type="scientific">freshwater metagenome</name>
    <dbReference type="NCBI Taxonomy" id="449393"/>
    <lineage>
        <taxon>unclassified sequences</taxon>
        <taxon>metagenomes</taxon>
        <taxon>ecological metagenomes</taxon>
    </lineage>
</organism>
<evidence type="ECO:0000313" key="1">
    <source>
        <dbReference type="EMBL" id="CAB4606524.1"/>
    </source>
</evidence>
<protein>
    <submittedName>
        <fullName evidence="1">Unannotated protein</fullName>
    </submittedName>
</protein>
<sequence>MDNANESISHAPMPTAKTLRSRKNLIFQIWRFAAINLRMLNMIRKGHHQK</sequence>
<dbReference type="AlphaFoldDB" id="A0A6J6H5I6"/>
<gene>
    <name evidence="1" type="ORF">UFOPK1852_00433</name>
</gene>
<proteinExistence type="predicted"/>
<name>A0A6J6H5I6_9ZZZZ</name>
<accession>A0A6J6H5I6</accession>